<gene>
    <name evidence="9" type="ORF">CHIRRI_LOCUS14565</name>
</gene>
<evidence type="ECO:0000256" key="5">
    <source>
        <dbReference type="ARBA" id="ARBA00023180"/>
    </source>
</evidence>
<dbReference type="AlphaFoldDB" id="A0A9N9S6Z9"/>
<evidence type="ECO:0000259" key="8">
    <source>
        <dbReference type="PROSITE" id="PS50940"/>
    </source>
</evidence>
<feature type="domain" description="Chitin-binding type-2" evidence="8">
    <location>
        <begin position="28"/>
        <end position="83"/>
    </location>
</feature>
<evidence type="ECO:0000256" key="1">
    <source>
        <dbReference type="ARBA" id="ARBA00022669"/>
    </source>
</evidence>
<dbReference type="InterPro" id="IPR036508">
    <property type="entry name" value="Chitin-bd_dom_sf"/>
</dbReference>
<evidence type="ECO:0000256" key="3">
    <source>
        <dbReference type="ARBA" id="ARBA00022737"/>
    </source>
</evidence>
<dbReference type="Pfam" id="PF01607">
    <property type="entry name" value="CBM_14"/>
    <property type="match status" value="3"/>
</dbReference>
<organism evidence="9 10">
    <name type="scientific">Chironomus riparius</name>
    <dbReference type="NCBI Taxonomy" id="315576"/>
    <lineage>
        <taxon>Eukaryota</taxon>
        <taxon>Metazoa</taxon>
        <taxon>Ecdysozoa</taxon>
        <taxon>Arthropoda</taxon>
        <taxon>Hexapoda</taxon>
        <taxon>Insecta</taxon>
        <taxon>Pterygota</taxon>
        <taxon>Neoptera</taxon>
        <taxon>Endopterygota</taxon>
        <taxon>Diptera</taxon>
        <taxon>Nematocera</taxon>
        <taxon>Chironomoidea</taxon>
        <taxon>Chironomidae</taxon>
        <taxon>Chironominae</taxon>
        <taxon>Chironomus</taxon>
    </lineage>
</organism>
<sequence>MKIQIIFLAVLLTTFNFISYANGVDLPDDFCKDSPNELVPHPENCFQFVICVGEVPNIQTCPFPTLVFYNGNCVEGYPDTCQIGTTTSTAPITTLTPTTTTTTESSLPNDFCHGINYGRFPHPDNCFQFVVCINEVETIVNCGSAEVFYIEACVEGDFIYIFLSKIMSMPNFYSGDPLTCEIFTTTTTTTSTPTTTTEWSLPNDFCNGTTYGLFPHPENCFQFIVCTNDIASVVNCKVNEVFYNEACVEGDPSTCQVFTTTTTTTEPTTTTTTEPTTTTTTEPTTTTTTETTTPTTSTTTKRPVGPPELCIGNNFTFVANPDYCFRYFYCMFGVALPGECSPGKIFNEQFRGCIEGDKNACKITFLNL</sequence>
<evidence type="ECO:0000256" key="6">
    <source>
        <dbReference type="SAM" id="MobiDB-lite"/>
    </source>
</evidence>
<dbReference type="Gene3D" id="3.20.20.80">
    <property type="entry name" value="Glycosidases"/>
    <property type="match status" value="2"/>
</dbReference>
<evidence type="ECO:0000313" key="9">
    <source>
        <dbReference type="EMBL" id="CAG9811758.1"/>
    </source>
</evidence>
<feature type="chain" id="PRO_5040440898" description="Chitin-binding type-2 domain-containing protein" evidence="7">
    <location>
        <begin position="24"/>
        <end position="368"/>
    </location>
</feature>
<dbReference type="PANTHER" id="PTHR23301">
    <property type="entry name" value="CHITIN BINDING PERITROPHIN-A"/>
    <property type="match status" value="1"/>
</dbReference>
<keyword evidence="4" id="KW-1015">Disulfide bond</keyword>
<evidence type="ECO:0000313" key="10">
    <source>
        <dbReference type="Proteomes" id="UP001153620"/>
    </source>
</evidence>
<keyword evidence="1" id="KW-0147">Chitin-binding</keyword>
<dbReference type="GO" id="GO:0008061">
    <property type="term" value="F:chitin binding"/>
    <property type="evidence" value="ECO:0007669"/>
    <property type="project" value="UniProtKB-KW"/>
</dbReference>
<accession>A0A9N9S6Z9</accession>
<keyword evidence="5" id="KW-0325">Glycoprotein</keyword>
<dbReference type="EMBL" id="OU895880">
    <property type="protein sequence ID" value="CAG9811758.1"/>
    <property type="molecule type" value="Genomic_DNA"/>
</dbReference>
<keyword evidence="3" id="KW-0677">Repeat</keyword>
<dbReference type="SMART" id="SM00494">
    <property type="entry name" value="ChtBD2"/>
    <property type="match status" value="4"/>
</dbReference>
<feature type="domain" description="Chitin-binding type-2" evidence="8">
    <location>
        <begin position="203"/>
        <end position="257"/>
    </location>
</feature>
<reference evidence="9" key="2">
    <citation type="submission" date="2022-10" db="EMBL/GenBank/DDBJ databases">
        <authorList>
            <consortium name="ENA_rothamsted_submissions"/>
            <consortium name="culmorum"/>
            <person name="King R."/>
        </authorList>
    </citation>
    <scope>NUCLEOTIDE SEQUENCE</scope>
</reference>
<dbReference type="InterPro" id="IPR051940">
    <property type="entry name" value="Chitin_bind-dev_reg"/>
</dbReference>
<feature type="signal peptide" evidence="7">
    <location>
        <begin position="1"/>
        <end position="23"/>
    </location>
</feature>
<keyword evidence="10" id="KW-1185">Reference proteome</keyword>
<evidence type="ECO:0000256" key="4">
    <source>
        <dbReference type="ARBA" id="ARBA00023157"/>
    </source>
</evidence>
<dbReference type="SUPFAM" id="SSF57625">
    <property type="entry name" value="Invertebrate chitin-binding proteins"/>
    <property type="match status" value="4"/>
</dbReference>
<reference evidence="9" key="1">
    <citation type="submission" date="2022-01" db="EMBL/GenBank/DDBJ databases">
        <authorList>
            <person name="King R."/>
        </authorList>
    </citation>
    <scope>NUCLEOTIDE SEQUENCE</scope>
</reference>
<evidence type="ECO:0000256" key="7">
    <source>
        <dbReference type="SAM" id="SignalP"/>
    </source>
</evidence>
<protein>
    <recommendedName>
        <fullName evidence="8">Chitin-binding type-2 domain-containing protein</fullName>
    </recommendedName>
</protein>
<dbReference type="InterPro" id="IPR002557">
    <property type="entry name" value="Chitin-bd_dom"/>
</dbReference>
<feature type="compositionally biased region" description="Low complexity" evidence="6">
    <location>
        <begin position="263"/>
        <end position="300"/>
    </location>
</feature>
<name>A0A9N9S6Z9_9DIPT</name>
<feature type="region of interest" description="Disordered" evidence="6">
    <location>
        <begin position="263"/>
        <end position="302"/>
    </location>
</feature>
<dbReference type="PROSITE" id="PS50940">
    <property type="entry name" value="CHIT_BIND_II"/>
    <property type="match status" value="3"/>
</dbReference>
<dbReference type="OrthoDB" id="7743183at2759"/>
<evidence type="ECO:0000256" key="2">
    <source>
        <dbReference type="ARBA" id="ARBA00022729"/>
    </source>
</evidence>
<keyword evidence="2 7" id="KW-0732">Signal</keyword>
<dbReference type="PANTHER" id="PTHR23301:SF0">
    <property type="entry name" value="CHITIN-BINDING TYPE-2 DOMAIN-CONTAINING PROTEIN-RELATED"/>
    <property type="match status" value="1"/>
</dbReference>
<feature type="domain" description="Chitin-binding type-2" evidence="8">
    <location>
        <begin position="307"/>
        <end position="363"/>
    </location>
</feature>
<dbReference type="GO" id="GO:0005576">
    <property type="term" value="C:extracellular region"/>
    <property type="evidence" value="ECO:0007669"/>
    <property type="project" value="InterPro"/>
</dbReference>
<proteinExistence type="predicted"/>
<dbReference type="Proteomes" id="UP001153620">
    <property type="component" value="Chromosome 4"/>
</dbReference>